<reference evidence="3 4" key="1">
    <citation type="submission" date="2020-02" db="EMBL/GenBank/DDBJ databases">
        <title>Balneolaceae bacterium YR4-1, complete genome.</title>
        <authorList>
            <person name="Li Y."/>
            <person name="Wu S."/>
        </authorList>
    </citation>
    <scope>NUCLEOTIDE SEQUENCE [LARGE SCALE GENOMIC DNA]</scope>
    <source>
        <strain evidence="3 4">YR4-1</strain>
    </source>
</reference>
<feature type="domain" description="CAAX prenyl protease 2/Lysostaphin resistance protein A-like" evidence="2">
    <location>
        <begin position="141"/>
        <end position="237"/>
    </location>
</feature>
<protein>
    <submittedName>
        <fullName evidence="3">CPBP family intramembrane metalloprotease</fullName>
    </submittedName>
</protein>
<keyword evidence="3" id="KW-0645">Protease</keyword>
<dbReference type="GO" id="GO:0006508">
    <property type="term" value="P:proteolysis"/>
    <property type="evidence" value="ECO:0007669"/>
    <property type="project" value="UniProtKB-KW"/>
</dbReference>
<sequence>MRLLNDYKNVKMSYLGSLLHESKSAKILEICAVFLPAISIAILAHFFAGDNPLIRQSIIWIANLLMICIIWLGLRLRDHKWKDLGLASSNINVKSVLFSFVVFIAAVLGFIMGSIIMGMILGIPENADLSGYNYIQDNIPMLIIALLAVFIASSFGEEVIYRGFLITRISEIGGNRKVWVRIAVVLSSIVFGLVHFDWGLMGIVQTGFMGLALGISYIVLNRNLWVLVFAHAYMDAILMVQMYFGVSV</sequence>
<feature type="transmembrane region" description="Helical" evidence="1">
    <location>
        <begin position="202"/>
        <end position="220"/>
    </location>
</feature>
<dbReference type="EMBL" id="JAALLT010000001">
    <property type="protein sequence ID" value="NGP75467.1"/>
    <property type="molecule type" value="Genomic_DNA"/>
</dbReference>
<keyword evidence="1" id="KW-0472">Membrane</keyword>
<dbReference type="PANTHER" id="PTHR43592">
    <property type="entry name" value="CAAX AMINO TERMINAL PROTEASE"/>
    <property type="match status" value="1"/>
</dbReference>
<evidence type="ECO:0000256" key="1">
    <source>
        <dbReference type="SAM" id="Phobius"/>
    </source>
</evidence>
<feature type="transmembrane region" description="Helical" evidence="1">
    <location>
        <begin position="53"/>
        <end position="74"/>
    </location>
</feature>
<organism evidence="3 4">
    <name type="scientific">Halalkalibaculum roseum</name>
    <dbReference type="NCBI Taxonomy" id="2709311"/>
    <lineage>
        <taxon>Bacteria</taxon>
        <taxon>Pseudomonadati</taxon>
        <taxon>Balneolota</taxon>
        <taxon>Balneolia</taxon>
        <taxon>Balneolales</taxon>
        <taxon>Balneolaceae</taxon>
        <taxon>Halalkalibaculum</taxon>
    </lineage>
</organism>
<feature type="transmembrane region" description="Helical" evidence="1">
    <location>
        <begin position="178"/>
        <end position="196"/>
    </location>
</feature>
<accession>A0A6M1SY33</accession>
<proteinExistence type="predicted"/>
<feature type="transmembrane region" description="Helical" evidence="1">
    <location>
        <begin position="225"/>
        <end position="244"/>
    </location>
</feature>
<keyword evidence="1" id="KW-0812">Transmembrane</keyword>
<dbReference type="Pfam" id="PF02517">
    <property type="entry name" value="Rce1-like"/>
    <property type="match status" value="1"/>
</dbReference>
<dbReference type="InterPro" id="IPR003675">
    <property type="entry name" value="Rce1/LyrA-like_dom"/>
</dbReference>
<keyword evidence="3" id="KW-0378">Hydrolase</keyword>
<comment type="caution">
    <text evidence="3">The sequence shown here is derived from an EMBL/GenBank/DDBJ whole genome shotgun (WGS) entry which is preliminary data.</text>
</comment>
<evidence type="ECO:0000313" key="4">
    <source>
        <dbReference type="Proteomes" id="UP000473278"/>
    </source>
</evidence>
<feature type="transmembrane region" description="Helical" evidence="1">
    <location>
        <begin position="141"/>
        <end position="166"/>
    </location>
</feature>
<dbReference type="GO" id="GO:0080120">
    <property type="term" value="P:CAAX-box protein maturation"/>
    <property type="evidence" value="ECO:0007669"/>
    <property type="project" value="UniProtKB-ARBA"/>
</dbReference>
<dbReference type="PANTHER" id="PTHR43592:SF15">
    <property type="entry name" value="CAAX AMINO TERMINAL PROTEASE FAMILY PROTEIN"/>
    <property type="match status" value="1"/>
</dbReference>
<feature type="transmembrane region" description="Helical" evidence="1">
    <location>
        <begin position="95"/>
        <end position="121"/>
    </location>
</feature>
<evidence type="ECO:0000313" key="3">
    <source>
        <dbReference type="EMBL" id="NGP75467.1"/>
    </source>
</evidence>
<dbReference type="GO" id="GO:0004175">
    <property type="term" value="F:endopeptidase activity"/>
    <property type="evidence" value="ECO:0007669"/>
    <property type="project" value="UniProtKB-ARBA"/>
</dbReference>
<name>A0A6M1SY33_9BACT</name>
<keyword evidence="4" id="KW-1185">Reference proteome</keyword>
<dbReference type="Proteomes" id="UP000473278">
    <property type="component" value="Unassembled WGS sequence"/>
</dbReference>
<dbReference type="AlphaFoldDB" id="A0A6M1SY33"/>
<dbReference type="GO" id="GO:0008237">
    <property type="term" value="F:metallopeptidase activity"/>
    <property type="evidence" value="ECO:0007669"/>
    <property type="project" value="UniProtKB-KW"/>
</dbReference>
<feature type="transmembrane region" description="Helical" evidence="1">
    <location>
        <begin position="27"/>
        <end position="47"/>
    </location>
</feature>
<keyword evidence="3" id="KW-0482">Metalloprotease</keyword>
<gene>
    <name evidence="3" type="ORF">G3570_02400</name>
</gene>
<keyword evidence="1" id="KW-1133">Transmembrane helix</keyword>
<evidence type="ECO:0000259" key="2">
    <source>
        <dbReference type="Pfam" id="PF02517"/>
    </source>
</evidence>